<accession>A0A1G5PMF3</accession>
<evidence type="ECO:0000259" key="2">
    <source>
        <dbReference type="PROSITE" id="PS51096"/>
    </source>
</evidence>
<sequence length="136" mass="14358">MNTGLLIIAHDQLGAALLETASNTLGCCPINAEILSVSRDQDPEALRTEARRLADDLDKGDGLLVLTDMYGSTPGNIACSLLGRSAVRVVAGVNLPMLIRVFNYADMELDALTTKALSGGHDGVLLCEEPLEAKHA</sequence>
<dbReference type="Pfam" id="PF03610">
    <property type="entry name" value="EIIA-man"/>
    <property type="match status" value="1"/>
</dbReference>
<reference evidence="3 4" key="1">
    <citation type="submission" date="2016-10" db="EMBL/GenBank/DDBJ databases">
        <authorList>
            <person name="de Groot N.N."/>
        </authorList>
    </citation>
    <scope>NUCLEOTIDE SEQUENCE [LARGE SCALE GENOMIC DNA]</scope>
    <source>
        <strain evidence="3 4">HLD2</strain>
    </source>
</reference>
<feature type="domain" description="PTS EIIA type-4" evidence="2">
    <location>
        <begin position="2"/>
        <end position="124"/>
    </location>
</feature>
<dbReference type="GO" id="GO:0016740">
    <property type="term" value="F:transferase activity"/>
    <property type="evidence" value="ECO:0007669"/>
    <property type="project" value="UniProtKB-KW"/>
</dbReference>
<dbReference type="PANTHER" id="PTHR33799:SF1">
    <property type="entry name" value="PTS SYSTEM MANNOSE-SPECIFIC EIIAB COMPONENT-RELATED"/>
    <property type="match status" value="1"/>
</dbReference>
<dbReference type="AlphaFoldDB" id="A0A1G5PMF3"/>
<name>A0A1G5PMF3_9GAMM</name>
<dbReference type="InterPro" id="IPR004701">
    <property type="entry name" value="PTS_EIIA_man-typ"/>
</dbReference>
<dbReference type="SUPFAM" id="SSF53062">
    <property type="entry name" value="PTS system fructose IIA component-like"/>
    <property type="match status" value="1"/>
</dbReference>
<dbReference type="InterPro" id="IPR036662">
    <property type="entry name" value="PTS_EIIA_man-typ_sf"/>
</dbReference>
<organism evidence="3 4">
    <name type="scientific">Thiohalomonas denitrificans</name>
    <dbReference type="NCBI Taxonomy" id="415747"/>
    <lineage>
        <taxon>Bacteria</taxon>
        <taxon>Pseudomonadati</taxon>
        <taxon>Pseudomonadota</taxon>
        <taxon>Gammaproteobacteria</taxon>
        <taxon>Thiohalomonadales</taxon>
        <taxon>Thiohalomonadaceae</taxon>
        <taxon>Thiohalomonas</taxon>
    </lineage>
</organism>
<dbReference type="Gene3D" id="3.40.50.510">
    <property type="entry name" value="Phosphotransferase system, mannose-type IIA component"/>
    <property type="match status" value="1"/>
</dbReference>
<dbReference type="STRING" id="415747.SAMN03097708_00464"/>
<keyword evidence="4" id="KW-1185">Reference proteome</keyword>
<dbReference type="RefSeq" id="WP_092992161.1">
    <property type="nucleotide sequence ID" value="NZ_FMWD01000001.1"/>
</dbReference>
<protein>
    <submittedName>
        <fullName evidence="3">PTS system, ascorbate-specific IIA component</fullName>
    </submittedName>
</protein>
<dbReference type="InterPro" id="IPR051471">
    <property type="entry name" value="Bacterial_PTS_sugar_comp"/>
</dbReference>
<dbReference type="Proteomes" id="UP000199648">
    <property type="component" value="Unassembled WGS sequence"/>
</dbReference>
<evidence type="ECO:0000313" key="4">
    <source>
        <dbReference type="Proteomes" id="UP000199648"/>
    </source>
</evidence>
<dbReference type="PROSITE" id="PS51096">
    <property type="entry name" value="PTS_EIIA_TYPE_4"/>
    <property type="match status" value="1"/>
</dbReference>
<dbReference type="EMBL" id="FMWD01000001">
    <property type="protein sequence ID" value="SCZ50643.1"/>
    <property type="molecule type" value="Genomic_DNA"/>
</dbReference>
<dbReference type="GO" id="GO:0009401">
    <property type="term" value="P:phosphoenolpyruvate-dependent sugar phosphotransferase system"/>
    <property type="evidence" value="ECO:0007669"/>
    <property type="project" value="InterPro"/>
</dbReference>
<dbReference type="GO" id="GO:0016020">
    <property type="term" value="C:membrane"/>
    <property type="evidence" value="ECO:0007669"/>
    <property type="project" value="InterPro"/>
</dbReference>
<dbReference type="PANTHER" id="PTHR33799">
    <property type="entry name" value="PTS PERMEASE-RELATED-RELATED"/>
    <property type="match status" value="1"/>
</dbReference>
<evidence type="ECO:0000256" key="1">
    <source>
        <dbReference type="ARBA" id="ARBA00022679"/>
    </source>
</evidence>
<gene>
    <name evidence="3" type="ORF">SAMN03097708_00464</name>
</gene>
<evidence type="ECO:0000313" key="3">
    <source>
        <dbReference type="EMBL" id="SCZ50643.1"/>
    </source>
</evidence>
<proteinExistence type="predicted"/>
<keyword evidence="1" id="KW-0808">Transferase</keyword>
<dbReference type="OrthoDB" id="7065728at2"/>